<dbReference type="PANTHER" id="PTHR22775">
    <property type="entry name" value="SORTING NEXIN"/>
    <property type="match status" value="1"/>
</dbReference>
<proteinExistence type="predicted"/>
<dbReference type="SUPFAM" id="SSF64268">
    <property type="entry name" value="PX domain"/>
    <property type="match status" value="1"/>
</dbReference>
<evidence type="ECO:0000256" key="2">
    <source>
        <dbReference type="SAM" id="Phobius"/>
    </source>
</evidence>
<keyword evidence="2" id="KW-1133">Transmembrane helix</keyword>
<evidence type="ECO:0000313" key="8">
    <source>
        <dbReference type="Proteomes" id="UP000332933"/>
    </source>
</evidence>
<dbReference type="InterPro" id="IPR036598">
    <property type="entry name" value="GOLD_dom_sf"/>
</dbReference>
<dbReference type="Gene3D" id="2.30.29.30">
    <property type="entry name" value="Pleckstrin-homology domain (PH domain)/Phosphotyrosine-binding domain (PTB)"/>
    <property type="match status" value="1"/>
</dbReference>
<dbReference type="Gene3D" id="2.60.120.680">
    <property type="entry name" value="GOLD domain"/>
    <property type="match status" value="1"/>
</dbReference>
<accession>A0A485KCR6</accession>
<keyword evidence="2" id="KW-0472">Membrane</keyword>
<evidence type="ECO:0000256" key="1">
    <source>
        <dbReference type="SAM" id="MobiDB-lite"/>
    </source>
</evidence>
<feature type="transmembrane region" description="Helical" evidence="2">
    <location>
        <begin position="559"/>
        <end position="578"/>
    </location>
</feature>
<dbReference type="InterPro" id="IPR001683">
    <property type="entry name" value="PX_dom"/>
</dbReference>
<dbReference type="EMBL" id="VJMH01001114">
    <property type="protein sequence ID" value="KAF0713137.1"/>
    <property type="molecule type" value="Genomic_DNA"/>
</dbReference>
<dbReference type="PANTHER" id="PTHR22775:SF3">
    <property type="entry name" value="SORTING NEXIN-13"/>
    <property type="match status" value="1"/>
</dbReference>
<protein>
    <submittedName>
        <fullName evidence="7">Aste57867_4501 protein</fullName>
    </submittedName>
</protein>
<evidence type="ECO:0000259" key="3">
    <source>
        <dbReference type="PROSITE" id="PS50003"/>
    </source>
</evidence>
<dbReference type="SMART" id="SM00312">
    <property type="entry name" value="PX"/>
    <property type="match status" value="1"/>
</dbReference>
<dbReference type="SUPFAM" id="SSF50729">
    <property type="entry name" value="PH domain-like"/>
    <property type="match status" value="1"/>
</dbReference>
<evidence type="ECO:0000259" key="4">
    <source>
        <dbReference type="PROSITE" id="PS50195"/>
    </source>
</evidence>
<dbReference type="PROSITE" id="PS50195">
    <property type="entry name" value="PX"/>
    <property type="match status" value="1"/>
</dbReference>
<dbReference type="SUPFAM" id="SSF101576">
    <property type="entry name" value="Supernatant protein factor (SPF), C-terminal domain"/>
    <property type="match status" value="1"/>
</dbReference>
<sequence length="579" mass="65660">MQESCGSDEGGSSSPRKGELTKLSFRAFDNEEADQVREAGIVHRTAVKCRIVSHTIDKKESKKFRRAIQRPYYTMFIMHVVDSEDTNTVKRTYLQFKSLHKQLSKKYPRTTIPLLPSMKVNRYDTRYIEQKYTELEKYIHDLLTFDTIASCEILRAFLDDCPLSDGSDEDNDDEQDHRESTSVLIQRGQSYSISIEIPCANAEVVYQFSTLKSDIGFSITLNDTALHMYSREESLKGTVMCPESGLCVLTWDNSYVWRRSKTVTYRAEVILPTSPVDDGSASNRPQQVAIVAPDSDLAPTGYIEQVRRKSMIMSPRRLVSRSMTKIGWTNANAFCIKAGPLILQRHHTSIKSGFTSINKWYRKWFTLDGAHGILRYYDKEESTSREGPIAKLRVTCAKTTLEVSHQQNCPTPYAFQISSGRTSWLLCAEKEEDFVAWRAALATCIFLVRWNQHGGEVGRTDQQPSSDPEDENPSDDDEDDMSPTPYDGDQSTCPEEIPLPRIQKDDEPISPPPSFVPATETRPGRKSESWQLPRFTNQRMMQLIAVNISMATAAFAPSMAVWTLLVVFNTVVVSRLLGK</sequence>
<dbReference type="InterPro" id="IPR036871">
    <property type="entry name" value="PX_dom_sf"/>
</dbReference>
<evidence type="ECO:0000259" key="5">
    <source>
        <dbReference type="PROSITE" id="PS50866"/>
    </source>
</evidence>
<dbReference type="OrthoDB" id="1434354at2759"/>
<gene>
    <name evidence="7" type="primary">Aste57867_4501</name>
    <name evidence="6" type="ORF">As57867_004488</name>
    <name evidence="7" type="ORF">ASTE57867_4501</name>
</gene>
<dbReference type="PROSITE" id="PS50866">
    <property type="entry name" value="GOLD"/>
    <property type="match status" value="1"/>
</dbReference>
<dbReference type="PROSITE" id="PS50003">
    <property type="entry name" value="PH_DOMAIN"/>
    <property type="match status" value="1"/>
</dbReference>
<keyword evidence="8" id="KW-1185">Reference proteome</keyword>
<organism evidence="7 8">
    <name type="scientific">Aphanomyces stellatus</name>
    <dbReference type="NCBI Taxonomy" id="120398"/>
    <lineage>
        <taxon>Eukaryota</taxon>
        <taxon>Sar</taxon>
        <taxon>Stramenopiles</taxon>
        <taxon>Oomycota</taxon>
        <taxon>Saprolegniomycetes</taxon>
        <taxon>Saprolegniales</taxon>
        <taxon>Verrucalvaceae</taxon>
        <taxon>Aphanomyces</taxon>
    </lineage>
</organism>
<dbReference type="EMBL" id="CAADRA010001114">
    <property type="protein sequence ID" value="VFT81611.1"/>
    <property type="molecule type" value="Genomic_DNA"/>
</dbReference>
<reference evidence="7 8" key="1">
    <citation type="submission" date="2019-03" db="EMBL/GenBank/DDBJ databases">
        <authorList>
            <person name="Gaulin E."/>
            <person name="Dumas B."/>
        </authorList>
    </citation>
    <scope>NUCLEOTIDE SEQUENCE [LARGE SCALE GENOMIC DNA]</scope>
    <source>
        <strain evidence="7">CBS 568.67</strain>
    </source>
</reference>
<feature type="domain" description="PX" evidence="4">
    <location>
        <begin position="54"/>
        <end position="165"/>
    </location>
</feature>
<dbReference type="Pfam" id="PF00787">
    <property type="entry name" value="PX"/>
    <property type="match status" value="1"/>
</dbReference>
<feature type="domain" description="GOLD" evidence="5">
    <location>
        <begin position="178"/>
        <end position="269"/>
    </location>
</feature>
<name>A0A485KCR6_9STRA</name>
<dbReference type="Proteomes" id="UP000332933">
    <property type="component" value="Unassembled WGS sequence"/>
</dbReference>
<evidence type="ECO:0000313" key="6">
    <source>
        <dbReference type="EMBL" id="KAF0713137.1"/>
    </source>
</evidence>
<dbReference type="InterPro" id="IPR009038">
    <property type="entry name" value="GOLD_dom"/>
</dbReference>
<dbReference type="AlphaFoldDB" id="A0A485KCR6"/>
<dbReference type="SMART" id="SM00233">
    <property type="entry name" value="PH"/>
    <property type="match status" value="1"/>
</dbReference>
<dbReference type="CDD" id="cd06093">
    <property type="entry name" value="PX_domain"/>
    <property type="match status" value="1"/>
</dbReference>
<evidence type="ECO:0000313" key="7">
    <source>
        <dbReference type="EMBL" id="VFT81611.1"/>
    </source>
</evidence>
<dbReference type="Gene3D" id="3.30.1520.10">
    <property type="entry name" value="Phox-like domain"/>
    <property type="match status" value="1"/>
</dbReference>
<feature type="region of interest" description="Disordered" evidence="1">
    <location>
        <begin position="456"/>
        <end position="532"/>
    </location>
</feature>
<dbReference type="InterPro" id="IPR011993">
    <property type="entry name" value="PH-like_dom_sf"/>
</dbReference>
<dbReference type="Pfam" id="PF00169">
    <property type="entry name" value="PH"/>
    <property type="match status" value="1"/>
</dbReference>
<feature type="domain" description="PH" evidence="3">
    <location>
        <begin position="348"/>
        <end position="446"/>
    </location>
</feature>
<dbReference type="InterPro" id="IPR001849">
    <property type="entry name" value="PH_domain"/>
</dbReference>
<reference evidence="6" key="2">
    <citation type="submission" date="2019-06" db="EMBL/GenBank/DDBJ databases">
        <title>Genomics analysis of Aphanomyces spp. identifies a new class of oomycete effector associated with host adaptation.</title>
        <authorList>
            <person name="Gaulin E."/>
        </authorList>
    </citation>
    <scope>NUCLEOTIDE SEQUENCE</scope>
    <source>
        <strain evidence="6">CBS 578.67</strain>
    </source>
</reference>
<feature type="compositionally biased region" description="Acidic residues" evidence="1">
    <location>
        <begin position="467"/>
        <end position="481"/>
    </location>
</feature>
<dbReference type="GO" id="GO:0035091">
    <property type="term" value="F:phosphatidylinositol binding"/>
    <property type="evidence" value="ECO:0007669"/>
    <property type="project" value="InterPro"/>
</dbReference>
<keyword evidence="2" id="KW-0812">Transmembrane</keyword>